<organism evidence="8 9">
    <name type="scientific">Enterococcus casseliflavus EC20</name>
    <dbReference type="NCBI Taxonomy" id="565655"/>
    <lineage>
        <taxon>Bacteria</taxon>
        <taxon>Bacillati</taxon>
        <taxon>Bacillota</taxon>
        <taxon>Bacilli</taxon>
        <taxon>Lactobacillales</taxon>
        <taxon>Enterococcaceae</taxon>
        <taxon>Enterococcus</taxon>
    </lineage>
</organism>
<evidence type="ECO:0000256" key="4">
    <source>
        <dbReference type="ARBA" id="ARBA00022723"/>
    </source>
</evidence>
<dbReference type="GeneID" id="15143064"/>
<dbReference type="KEGG" id="ecas:ECBG_02705"/>
<comment type="cofactor">
    <cofactor evidence="1">
        <name>Zn(2+)</name>
        <dbReference type="ChEBI" id="CHEBI:29105"/>
    </cofactor>
</comment>
<dbReference type="GO" id="GO:0004000">
    <property type="term" value="F:adenosine deaminase activity"/>
    <property type="evidence" value="ECO:0007669"/>
    <property type="project" value="UniProtKB-ARBA"/>
</dbReference>
<sequence>MLTQQQIQAFPKVELHCHLDGSIRPETLIAIANQQELPIEQDIEAVKAQMQAPKDCHDLRDYLRCFDFVRPYLQTQEALAAAAYDVMEQAAQDGVAYIEIRFAPSLSMDKGLTCSQTIQAVIDGIARAEERYPIKGNVLVIGMRQEDLPAIMAIFDEAIALTDEKVVGIDLAGPEEDGYVPDLAASYQVFLKNQSVQLTLHAGECGCVQNIYQAIESGAQRIGHGIALKGDHTAQAFVREQNRCIEGCPTSNVHTRAIPTYSVYPLREWLEAKVPFCLNTDNRTVSNTTLTNEYLQMAHHCDMTESEMRFLNETAAQHSFAEASDKAVLLKKIQEWQIIQ</sequence>
<evidence type="ECO:0000256" key="2">
    <source>
        <dbReference type="ARBA" id="ARBA00006676"/>
    </source>
</evidence>
<dbReference type="Proteomes" id="UP000012675">
    <property type="component" value="Chromosome"/>
</dbReference>
<dbReference type="Pfam" id="PF00962">
    <property type="entry name" value="A_deaminase"/>
    <property type="match status" value="1"/>
</dbReference>
<dbReference type="EC" id="3.5.4.4" evidence="3"/>
<dbReference type="PANTHER" id="PTHR11409">
    <property type="entry name" value="ADENOSINE DEAMINASE"/>
    <property type="match status" value="1"/>
</dbReference>
<dbReference type="EMBL" id="CP004856">
    <property type="protein sequence ID" value="EEV40436.1"/>
    <property type="molecule type" value="Genomic_DNA"/>
</dbReference>
<keyword evidence="9" id="KW-1185">Reference proteome</keyword>
<gene>
    <name evidence="8" type="ORF">ECBG_02705</name>
</gene>
<accession>C9AC27</accession>
<dbReference type="Gene3D" id="3.20.20.140">
    <property type="entry name" value="Metal-dependent hydrolases"/>
    <property type="match status" value="1"/>
</dbReference>
<dbReference type="AlphaFoldDB" id="C9AC27"/>
<proteinExistence type="inferred from homology"/>
<keyword evidence="5" id="KW-0378">Hydrolase</keyword>
<name>C9AC27_ENTCA</name>
<keyword evidence="4" id="KW-0479">Metal-binding</keyword>
<feature type="domain" description="Adenosine deaminase" evidence="7">
    <location>
        <begin position="11"/>
        <end position="336"/>
    </location>
</feature>
<evidence type="ECO:0000313" key="8">
    <source>
        <dbReference type="EMBL" id="EEV40436.1"/>
    </source>
</evidence>
<dbReference type="HOGENOM" id="CLU_039228_0_0_9"/>
<evidence type="ECO:0000256" key="3">
    <source>
        <dbReference type="ARBA" id="ARBA00012784"/>
    </source>
</evidence>
<dbReference type="PANTHER" id="PTHR11409:SF43">
    <property type="entry name" value="ADENOSINE DEAMINASE"/>
    <property type="match status" value="1"/>
</dbReference>
<comment type="similarity">
    <text evidence="2">Belongs to the metallo-dependent hydrolases superfamily. Adenosine and AMP deaminases family.</text>
</comment>
<evidence type="ECO:0000259" key="7">
    <source>
        <dbReference type="Pfam" id="PF00962"/>
    </source>
</evidence>
<reference evidence="8 9" key="1">
    <citation type="submission" date="2009-02" db="EMBL/GenBank/DDBJ databases">
        <authorList>
            <consortium name="The Broad Institute Genome Sequencing Platform"/>
            <person name="Feldgarden M."/>
            <person name="Young S.K."/>
            <person name="Kodira C.D."/>
            <person name="Zeng Q."/>
            <person name="Koehrsen M."/>
            <person name="Alvarado L."/>
            <person name="Berlin A."/>
            <person name="Borenstein D."/>
            <person name="Chen Z."/>
            <person name="Engels R."/>
            <person name="Freedman E."/>
            <person name="Gellesch M."/>
            <person name="Goldberg J."/>
            <person name="Griggs A."/>
            <person name="Gujja S."/>
            <person name="Heiman D."/>
            <person name="Hepburn T."/>
            <person name="Howarth C."/>
            <person name="Jen D."/>
            <person name="Larson L."/>
            <person name="Lewis B."/>
            <person name="Mehta T."/>
            <person name="Park D."/>
            <person name="Pearson M."/>
            <person name="Roberts A."/>
            <person name="Saif S."/>
            <person name="Shea T."/>
            <person name="Shenoy N."/>
            <person name="Sisk P."/>
            <person name="Stolte C."/>
            <person name="Sykes S."/>
            <person name="Walk T."/>
            <person name="White J."/>
            <person name="Yandava C."/>
            <person name="Gilmore M."/>
            <person name="Manson J."/>
            <person name="Palmer K."/>
            <person name="Carniol K."/>
            <person name="Lander E."/>
            <person name="Nusbaum C."/>
            <person name="Galagan J."/>
            <person name="Birren B."/>
        </authorList>
    </citation>
    <scope>NUCLEOTIDE SEQUENCE [LARGE SCALE GENOMIC DNA]</scope>
    <source>
        <strain evidence="8 9">EC20</strain>
    </source>
</reference>
<evidence type="ECO:0000256" key="1">
    <source>
        <dbReference type="ARBA" id="ARBA00001947"/>
    </source>
</evidence>
<dbReference type="InterPro" id="IPR006330">
    <property type="entry name" value="Ado/ade_deaminase"/>
</dbReference>
<dbReference type="RefSeq" id="WP_015510229.1">
    <property type="nucleotide sequence ID" value="NC_020995.1"/>
</dbReference>
<reference evidence="8 9" key="2">
    <citation type="submission" date="2013-03" db="EMBL/GenBank/DDBJ databases">
        <title>The Genome Sequence of Enterococcus casseliflavus EC20 (899205).</title>
        <authorList>
            <consortium name="The Broad Institute Genomics Platform"/>
            <consortium name="The Broad Institute Genome Sequencing Center for Infectious Disease"/>
            <person name="Russ C."/>
            <person name="Feldgarden M."/>
            <person name="Gilmore M."/>
            <person name="Manson J."/>
            <person name="Palmer K."/>
            <person name="Carniol K."/>
            <person name="Walker B."/>
            <person name="Young S.K."/>
            <person name="Zeng Q."/>
            <person name="Gargeya S."/>
            <person name="Fitzgerald M."/>
            <person name="Haas B."/>
            <person name="Abouelleil A."/>
            <person name="Allen A.W."/>
            <person name="Alvarado L."/>
            <person name="Arachchi H.M."/>
            <person name="Berlin A.M."/>
            <person name="Chapman S.B."/>
            <person name="Gainer-Dewar J."/>
            <person name="Goldberg J."/>
            <person name="Griggs A."/>
            <person name="Gujja S."/>
            <person name="Hansen M."/>
            <person name="Howarth C."/>
            <person name="Imamovic A."/>
            <person name="Ireland A."/>
            <person name="Larimer J."/>
            <person name="McCowan C."/>
            <person name="Murphy C."/>
            <person name="Pearson M."/>
            <person name="Poon T.W."/>
            <person name="Priest M."/>
            <person name="Roberts A."/>
            <person name="Saif S."/>
            <person name="Shea T."/>
            <person name="Sisk P."/>
            <person name="Sykes S."/>
            <person name="Wortman J."/>
            <person name="Nusbaum C."/>
            <person name="Birren B."/>
        </authorList>
    </citation>
    <scope>NUCLEOTIDE SEQUENCE [LARGE SCALE GENOMIC DNA]</scope>
    <source>
        <strain evidence="8 9">EC20</strain>
    </source>
</reference>
<dbReference type="GO" id="GO:0043103">
    <property type="term" value="P:hypoxanthine salvage"/>
    <property type="evidence" value="ECO:0007669"/>
    <property type="project" value="TreeGrafter"/>
</dbReference>
<dbReference type="InterPro" id="IPR001365">
    <property type="entry name" value="A_deaminase_dom"/>
</dbReference>
<dbReference type="GO" id="GO:0046872">
    <property type="term" value="F:metal ion binding"/>
    <property type="evidence" value="ECO:0007669"/>
    <property type="project" value="UniProtKB-KW"/>
</dbReference>
<dbReference type="NCBIfam" id="TIGR01430">
    <property type="entry name" value="aden_deam"/>
    <property type="match status" value="1"/>
</dbReference>
<dbReference type="GO" id="GO:0046103">
    <property type="term" value="P:inosine biosynthetic process"/>
    <property type="evidence" value="ECO:0007669"/>
    <property type="project" value="TreeGrafter"/>
</dbReference>
<protein>
    <recommendedName>
        <fullName evidence="3">adenosine deaminase</fullName>
        <ecNumber evidence="3">3.5.4.4</ecNumber>
    </recommendedName>
</protein>
<evidence type="ECO:0000256" key="6">
    <source>
        <dbReference type="ARBA" id="ARBA00022833"/>
    </source>
</evidence>
<dbReference type="InterPro" id="IPR032466">
    <property type="entry name" value="Metal_Hydrolase"/>
</dbReference>
<dbReference type="eggNOG" id="COG1816">
    <property type="taxonomic scope" value="Bacteria"/>
</dbReference>
<dbReference type="GO" id="GO:0006154">
    <property type="term" value="P:adenosine catabolic process"/>
    <property type="evidence" value="ECO:0007669"/>
    <property type="project" value="TreeGrafter"/>
</dbReference>
<dbReference type="GO" id="GO:0005829">
    <property type="term" value="C:cytosol"/>
    <property type="evidence" value="ECO:0007669"/>
    <property type="project" value="TreeGrafter"/>
</dbReference>
<evidence type="ECO:0000256" key="5">
    <source>
        <dbReference type="ARBA" id="ARBA00022801"/>
    </source>
</evidence>
<dbReference type="SUPFAM" id="SSF51556">
    <property type="entry name" value="Metallo-dependent hydrolases"/>
    <property type="match status" value="1"/>
</dbReference>
<evidence type="ECO:0000313" key="9">
    <source>
        <dbReference type="Proteomes" id="UP000012675"/>
    </source>
</evidence>
<keyword evidence="6" id="KW-0862">Zinc</keyword>